<evidence type="ECO:0000313" key="2">
    <source>
        <dbReference type="Proteomes" id="UP000230093"/>
    </source>
</evidence>
<dbReference type="Proteomes" id="UP000230093">
    <property type="component" value="Unassembled WGS sequence"/>
</dbReference>
<accession>A0A2H0W837</accession>
<gene>
    <name evidence="1" type="ORF">COT75_05120</name>
</gene>
<sequence>MFSDKPFLQYLNFTQKALIKQSFYLLKWAESNKDKLADYSFLVMPAAKAYEGFLKQLFFDLKLISKENLSNDHFRVGMALNPELEQVERLRHKCLYNEICQECGEETAQMLWQTWKKCRNRLFHYFPQLQQVFTLKEAEERLREIVKAIDLAYQSCLKYY</sequence>
<dbReference type="EMBL" id="PEZT01000028">
    <property type="protein sequence ID" value="PIS08830.1"/>
    <property type="molecule type" value="Genomic_DNA"/>
</dbReference>
<reference evidence="2" key="1">
    <citation type="submission" date="2017-09" db="EMBL/GenBank/DDBJ databases">
        <title>Depth-based differentiation of microbial function through sediment-hosted aquifers and enrichment of novel symbionts in the deep terrestrial subsurface.</title>
        <authorList>
            <person name="Probst A.J."/>
            <person name="Ladd B."/>
            <person name="Jarett J.K."/>
            <person name="Geller-Mcgrath D.E."/>
            <person name="Sieber C.M.K."/>
            <person name="Emerson J.B."/>
            <person name="Anantharaman K."/>
            <person name="Thomas B.C."/>
            <person name="Malmstrom R."/>
            <person name="Stieglmeier M."/>
            <person name="Klingl A."/>
            <person name="Woyke T."/>
            <person name="Ryan C.M."/>
            <person name="Banfield J.F."/>
        </authorList>
    </citation>
    <scope>NUCLEOTIDE SEQUENCE [LARGE SCALE GENOMIC DNA]</scope>
</reference>
<evidence type="ECO:0000313" key="1">
    <source>
        <dbReference type="EMBL" id="PIS08830.1"/>
    </source>
</evidence>
<protein>
    <recommendedName>
        <fullName evidence="3">HEPN domain-containing protein</fullName>
    </recommendedName>
</protein>
<comment type="caution">
    <text evidence="1">The sequence shown here is derived from an EMBL/GenBank/DDBJ whole genome shotgun (WGS) entry which is preliminary data.</text>
</comment>
<name>A0A2H0W837_9BACT</name>
<evidence type="ECO:0008006" key="3">
    <source>
        <dbReference type="Google" id="ProtNLM"/>
    </source>
</evidence>
<proteinExistence type="predicted"/>
<dbReference type="Gene3D" id="6.10.250.2650">
    <property type="match status" value="1"/>
</dbReference>
<dbReference type="AlphaFoldDB" id="A0A2H0W837"/>
<organism evidence="1 2">
    <name type="scientific">Candidatus Beckwithbacteria bacterium CG10_big_fil_rev_8_21_14_0_10_34_10</name>
    <dbReference type="NCBI Taxonomy" id="1974495"/>
    <lineage>
        <taxon>Bacteria</taxon>
        <taxon>Candidatus Beckwithiibacteriota</taxon>
    </lineage>
</organism>